<comment type="catalytic activity">
    <reaction evidence="1 9">
        <text>guanosine(46) in tRNA + S-adenosyl-L-methionine = N(7)-methylguanosine(46) in tRNA + S-adenosyl-L-homocysteine</text>
        <dbReference type="Rhea" id="RHEA:42708"/>
        <dbReference type="Rhea" id="RHEA-COMP:10188"/>
        <dbReference type="Rhea" id="RHEA-COMP:10189"/>
        <dbReference type="ChEBI" id="CHEBI:57856"/>
        <dbReference type="ChEBI" id="CHEBI:59789"/>
        <dbReference type="ChEBI" id="CHEBI:74269"/>
        <dbReference type="ChEBI" id="CHEBI:74480"/>
        <dbReference type="EC" id="2.1.1.33"/>
    </reaction>
</comment>
<comment type="pathway">
    <text evidence="9">tRNA modification; N(7)-methylguanine-tRNA biosynthesis.</text>
</comment>
<evidence type="ECO:0000256" key="8">
    <source>
        <dbReference type="ARBA" id="ARBA00023242"/>
    </source>
</evidence>
<dbReference type="GO" id="GO:0005634">
    <property type="term" value="C:nucleus"/>
    <property type="evidence" value="ECO:0007669"/>
    <property type="project" value="UniProtKB-SubCell"/>
</dbReference>
<dbReference type="PROSITE" id="PS51625">
    <property type="entry name" value="SAM_MT_TRMB"/>
    <property type="match status" value="1"/>
</dbReference>
<dbReference type="HAMAP" id="MF_03055">
    <property type="entry name" value="tRNA_methyltr_TrmB_euk"/>
    <property type="match status" value="1"/>
</dbReference>
<dbReference type="UniPathway" id="UPA00989"/>
<feature type="binding site" evidence="9">
    <location>
        <position position="149"/>
    </location>
    <ligand>
        <name>S-adenosyl-L-methionine</name>
        <dbReference type="ChEBI" id="CHEBI:59789"/>
    </ligand>
</feature>
<comment type="subunit">
    <text evidence="9">Forms a complex with TRM82.</text>
</comment>
<comment type="caution">
    <text evidence="11">The sequence shown here is derived from an EMBL/GenBank/DDBJ whole genome shotgun (WGS) entry which is preliminary data.</text>
</comment>
<feature type="region of interest" description="Disordered" evidence="10">
    <location>
        <begin position="88"/>
        <end position="112"/>
    </location>
</feature>
<evidence type="ECO:0000256" key="5">
    <source>
        <dbReference type="ARBA" id="ARBA00022691"/>
    </source>
</evidence>
<comment type="subcellular location">
    <subcellularLocation>
        <location evidence="9">Nucleus</location>
    </subcellularLocation>
</comment>
<name>A0A1Q5UJZ2_9EURO</name>
<dbReference type="PANTHER" id="PTHR23417:SF16">
    <property type="entry name" value="TRNA (GUANINE-N(7)-)-METHYLTRANSFERASE"/>
    <property type="match status" value="1"/>
</dbReference>
<feature type="binding site" evidence="9">
    <location>
        <position position="36"/>
    </location>
    <ligand>
        <name>S-adenosyl-L-methionine</name>
        <dbReference type="ChEBI" id="CHEBI:59789"/>
    </ligand>
</feature>
<dbReference type="EC" id="2.1.1.33" evidence="9"/>
<evidence type="ECO:0000256" key="1">
    <source>
        <dbReference type="ARBA" id="ARBA00000142"/>
    </source>
</evidence>
<dbReference type="GO" id="GO:0008176">
    <property type="term" value="F:tRNA (guanine(46)-N7)-methyltransferase activity"/>
    <property type="evidence" value="ECO:0007669"/>
    <property type="project" value="UniProtKB-UniRule"/>
</dbReference>
<comment type="similarity">
    <text evidence="9">Belongs to the class I-like SAM-binding methyltransferase superfamily. TrmB family.</text>
</comment>
<dbReference type="PANTHER" id="PTHR23417">
    <property type="entry name" value="3-DEOXY-D-MANNO-OCTULOSONIC-ACID TRANSFERASE/TRNA GUANINE-N 7 - -METHYLTRANSFERASE"/>
    <property type="match status" value="1"/>
</dbReference>
<dbReference type="GO" id="GO:0043527">
    <property type="term" value="C:tRNA methyltransferase complex"/>
    <property type="evidence" value="ECO:0007669"/>
    <property type="project" value="TreeGrafter"/>
</dbReference>
<protein>
    <recommendedName>
        <fullName evidence="9">tRNA (guanine-N(7)-)-methyltransferase</fullName>
        <ecNumber evidence="9">2.1.1.33</ecNumber>
    </recommendedName>
    <alternativeName>
        <fullName evidence="9">Transfer RNA methyltransferase 8</fullName>
    </alternativeName>
    <alternativeName>
        <fullName evidence="9">tRNA (guanine(46)-N(7))-methyltransferase</fullName>
    </alternativeName>
    <alternativeName>
        <fullName evidence="9">tRNA(m7G46)-methyltransferase</fullName>
    </alternativeName>
</protein>
<keyword evidence="6 9" id="KW-0819">tRNA processing</keyword>
<dbReference type="GO" id="GO:0000049">
    <property type="term" value="F:tRNA binding"/>
    <property type="evidence" value="ECO:0007669"/>
    <property type="project" value="UniProtKB-UniRule"/>
</dbReference>
<keyword evidence="2 9" id="KW-0820">tRNA-binding</keyword>
<evidence type="ECO:0000313" key="12">
    <source>
        <dbReference type="Proteomes" id="UP000186955"/>
    </source>
</evidence>
<keyword evidence="7 9" id="KW-0694">RNA-binding</keyword>
<feature type="compositionally biased region" description="Polar residues" evidence="10">
    <location>
        <begin position="88"/>
        <end position="99"/>
    </location>
</feature>
<sequence length="271" mass="30370">MDWASHYPAFVDPDASNINLGGTRKLTKDVEVVDIGCGFGGLLVGLAPLLPDTLMVGMEIRVSVLEYVRSRISALRLKQQALKKIAATSTTTQAPSDTPATPEVEDDEVGSTTTIVPGNYENITGIRANTMKFLPNFFGHHQLSKIFVCFPDPHFKARKHKARIISESLNAEYAYVLKPGGLLYTITDVEEYHHWVLRHFKYETVEGENVADEITGGIRDLWELVSDEELEADPCVRVMKFETEESKKVTRNNGNKYVAVFRRKADPEWPA</sequence>
<keyword evidence="3 9" id="KW-0489">Methyltransferase</keyword>
<keyword evidence="12" id="KW-1185">Reference proteome</keyword>
<feature type="binding site" evidence="9">
    <location>
        <begin position="59"/>
        <end position="60"/>
    </location>
    <ligand>
        <name>S-adenosyl-L-methionine</name>
        <dbReference type="ChEBI" id="CHEBI:59789"/>
    </ligand>
</feature>
<dbReference type="Gene3D" id="3.40.50.150">
    <property type="entry name" value="Vaccinia Virus protein VP39"/>
    <property type="match status" value="1"/>
</dbReference>
<feature type="binding site" evidence="9">
    <location>
        <begin position="129"/>
        <end position="130"/>
    </location>
    <ligand>
        <name>S-adenosyl-L-methionine</name>
        <dbReference type="ChEBI" id="CHEBI:59789"/>
    </ligand>
</feature>
<keyword evidence="8 9" id="KW-0539">Nucleus</keyword>
<gene>
    <name evidence="9" type="primary">TRM8</name>
    <name evidence="11" type="ORF">PENSUB_1547</name>
</gene>
<feature type="binding site" evidence="9">
    <location>
        <begin position="243"/>
        <end position="245"/>
    </location>
    <ligand>
        <name>S-adenosyl-L-methionine</name>
        <dbReference type="ChEBI" id="CHEBI:59789"/>
    </ligand>
</feature>
<dbReference type="Pfam" id="PF02390">
    <property type="entry name" value="Methyltransf_4"/>
    <property type="match status" value="1"/>
</dbReference>
<dbReference type="Proteomes" id="UP000186955">
    <property type="component" value="Unassembled WGS sequence"/>
</dbReference>
<dbReference type="InterPro" id="IPR029063">
    <property type="entry name" value="SAM-dependent_MTases_sf"/>
</dbReference>
<evidence type="ECO:0000256" key="2">
    <source>
        <dbReference type="ARBA" id="ARBA00022555"/>
    </source>
</evidence>
<evidence type="ECO:0000256" key="7">
    <source>
        <dbReference type="ARBA" id="ARBA00022884"/>
    </source>
</evidence>
<dbReference type="SUPFAM" id="SSF53335">
    <property type="entry name" value="S-adenosyl-L-methionine-dependent methyltransferases"/>
    <property type="match status" value="1"/>
</dbReference>
<evidence type="ECO:0000313" key="11">
    <source>
        <dbReference type="EMBL" id="OKP12815.1"/>
    </source>
</evidence>
<dbReference type="AlphaFoldDB" id="A0A1Q5UJZ2"/>
<evidence type="ECO:0000256" key="10">
    <source>
        <dbReference type="SAM" id="MobiDB-lite"/>
    </source>
</evidence>
<dbReference type="NCBIfam" id="TIGR00091">
    <property type="entry name" value="tRNA (guanosine(46)-N7)-methyltransferase TrmB"/>
    <property type="match status" value="1"/>
</dbReference>
<reference evidence="11 12" key="1">
    <citation type="submission" date="2016-10" db="EMBL/GenBank/DDBJ databases">
        <title>Genome sequence of the ascomycete fungus Penicillium subrubescens.</title>
        <authorList>
            <person name="De Vries R.P."/>
            <person name="Peng M."/>
            <person name="Dilokpimol A."/>
            <person name="Hilden K."/>
            <person name="Makela M.R."/>
            <person name="Grigoriev I."/>
            <person name="Riley R."/>
            <person name="Granchi Z."/>
        </authorList>
    </citation>
    <scope>NUCLEOTIDE SEQUENCE [LARGE SCALE GENOMIC DNA]</scope>
    <source>
        <strain evidence="11 12">CBS 132785</strain>
    </source>
</reference>
<evidence type="ECO:0000256" key="9">
    <source>
        <dbReference type="HAMAP-Rule" id="MF_03055"/>
    </source>
</evidence>
<comment type="function">
    <text evidence="9">Catalyzes the formation of N(7)-methylguanine at position 46 (m7G46) in tRNA.</text>
</comment>
<keyword evidence="5 9" id="KW-0949">S-adenosyl-L-methionine</keyword>
<dbReference type="STRING" id="1316194.A0A1Q5UJZ2"/>
<evidence type="ECO:0000256" key="3">
    <source>
        <dbReference type="ARBA" id="ARBA00022603"/>
    </source>
</evidence>
<evidence type="ECO:0000256" key="6">
    <source>
        <dbReference type="ARBA" id="ARBA00022694"/>
    </source>
</evidence>
<dbReference type="EMBL" id="MNBE01000177">
    <property type="protein sequence ID" value="OKP12815.1"/>
    <property type="molecule type" value="Genomic_DNA"/>
</dbReference>
<feature type="active site" evidence="9">
    <location>
        <position position="152"/>
    </location>
</feature>
<proteinExistence type="inferred from homology"/>
<organism evidence="11 12">
    <name type="scientific">Penicillium subrubescens</name>
    <dbReference type="NCBI Taxonomy" id="1316194"/>
    <lineage>
        <taxon>Eukaryota</taxon>
        <taxon>Fungi</taxon>
        <taxon>Dikarya</taxon>
        <taxon>Ascomycota</taxon>
        <taxon>Pezizomycotina</taxon>
        <taxon>Eurotiomycetes</taxon>
        <taxon>Eurotiomycetidae</taxon>
        <taxon>Eurotiales</taxon>
        <taxon>Aspergillaceae</taxon>
        <taxon>Penicillium</taxon>
    </lineage>
</organism>
<evidence type="ECO:0000256" key="4">
    <source>
        <dbReference type="ARBA" id="ARBA00022679"/>
    </source>
</evidence>
<keyword evidence="4 9" id="KW-0808">Transferase</keyword>
<dbReference type="InterPro" id="IPR003358">
    <property type="entry name" value="tRNA_(Gua-N-7)_MeTrfase_Trmb"/>
</dbReference>
<accession>A0A1Q5UJZ2</accession>
<dbReference type="InterPro" id="IPR025763">
    <property type="entry name" value="Trm8_euk"/>
</dbReference>